<accession>A0A9Q0YH97</accession>
<sequence length="111" mass="12144">MTVQFGPSKVYSSSMLHRLKKFPSACLIWLVGHGLPTPDLKGENSMLPARISCITCYQDSTIVQHVASMLLLSNMLPRLATVQHVASTQQLLNMLPGQCSFSSMPPGHGNY</sequence>
<dbReference type="AlphaFoldDB" id="A0A9Q0YH97"/>
<proteinExistence type="predicted"/>
<name>A0A9Q0YH97_HOLLE</name>
<keyword evidence="2" id="KW-1185">Reference proteome</keyword>
<dbReference type="Proteomes" id="UP001152320">
    <property type="component" value="Chromosome 20"/>
</dbReference>
<reference evidence="1" key="1">
    <citation type="submission" date="2021-10" db="EMBL/GenBank/DDBJ databases">
        <title>Tropical sea cucumber genome reveals ecological adaptation and Cuvierian tubules defense mechanism.</title>
        <authorList>
            <person name="Chen T."/>
        </authorList>
    </citation>
    <scope>NUCLEOTIDE SEQUENCE</scope>
    <source>
        <strain evidence="1">Nanhai2018</strain>
        <tissue evidence="1">Muscle</tissue>
    </source>
</reference>
<protein>
    <submittedName>
        <fullName evidence="1">Uncharacterized protein</fullName>
    </submittedName>
</protein>
<evidence type="ECO:0000313" key="2">
    <source>
        <dbReference type="Proteomes" id="UP001152320"/>
    </source>
</evidence>
<dbReference type="EMBL" id="JAIZAY010000020">
    <property type="protein sequence ID" value="KAJ8022573.1"/>
    <property type="molecule type" value="Genomic_DNA"/>
</dbReference>
<comment type="caution">
    <text evidence="1">The sequence shown here is derived from an EMBL/GenBank/DDBJ whole genome shotgun (WGS) entry which is preliminary data.</text>
</comment>
<evidence type="ECO:0000313" key="1">
    <source>
        <dbReference type="EMBL" id="KAJ8022573.1"/>
    </source>
</evidence>
<organism evidence="1 2">
    <name type="scientific">Holothuria leucospilota</name>
    <name type="common">Black long sea cucumber</name>
    <name type="synonym">Mertensiothuria leucospilota</name>
    <dbReference type="NCBI Taxonomy" id="206669"/>
    <lineage>
        <taxon>Eukaryota</taxon>
        <taxon>Metazoa</taxon>
        <taxon>Echinodermata</taxon>
        <taxon>Eleutherozoa</taxon>
        <taxon>Echinozoa</taxon>
        <taxon>Holothuroidea</taxon>
        <taxon>Aspidochirotacea</taxon>
        <taxon>Aspidochirotida</taxon>
        <taxon>Holothuriidae</taxon>
        <taxon>Holothuria</taxon>
    </lineage>
</organism>
<gene>
    <name evidence="1" type="ORF">HOLleu_37516</name>
</gene>